<organism evidence="1 2">
    <name type="scientific">Posidoniimonas polymericola</name>
    <dbReference type="NCBI Taxonomy" id="2528002"/>
    <lineage>
        <taxon>Bacteria</taxon>
        <taxon>Pseudomonadati</taxon>
        <taxon>Planctomycetota</taxon>
        <taxon>Planctomycetia</taxon>
        <taxon>Pirellulales</taxon>
        <taxon>Lacipirellulaceae</taxon>
        <taxon>Posidoniimonas</taxon>
    </lineage>
</organism>
<proteinExistence type="predicted"/>
<evidence type="ECO:0000313" key="2">
    <source>
        <dbReference type="Proteomes" id="UP000318478"/>
    </source>
</evidence>
<accession>A0A5C5YBH9</accession>
<sequence>MNQDFFEYVLAATRVAGLAVVFVLTEMTSGAILYQSATLGPTGVSLQEVQDQIVRGRNIYPGGFQGVRFYLPSKSKVSRVGGHLIGLGLGGSEEGGRGDIFAAVVNLSGESDMPDSADFSTPDFLGSTLITPPRTSADVYGELRLTLDAGWYALVLGGGFLGSDRGLGFAAAVQNNPSTGDPRYIGWQSPYDGIDWTEGGVYDRNQRFVVEGVVVPEPGSGALLWCLVVGAWWRSRH</sequence>
<protein>
    <submittedName>
        <fullName evidence="1">Uncharacterized protein</fullName>
    </submittedName>
</protein>
<comment type="caution">
    <text evidence="1">The sequence shown here is derived from an EMBL/GenBank/DDBJ whole genome shotgun (WGS) entry which is preliminary data.</text>
</comment>
<reference evidence="1 2" key="1">
    <citation type="submission" date="2019-02" db="EMBL/GenBank/DDBJ databases">
        <title>Deep-cultivation of Planctomycetes and their phenomic and genomic characterization uncovers novel biology.</title>
        <authorList>
            <person name="Wiegand S."/>
            <person name="Jogler M."/>
            <person name="Boedeker C."/>
            <person name="Pinto D."/>
            <person name="Vollmers J."/>
            <person name="Rivas-Marin E."/>
            <person name="Kohn T."/>
            <person name="Peeters S.H."/>
            <person name="Heuer A."/>
            <person name="Rast P."/>
            <person name="Oberbeckmann S."/>
            <person name="Bunk B."/>
            <person name="Jeske O."/>
            <person name="Meyerdierks A."/>
            <person name="Storesund J.E."/>
            <person name="Kallscheuer N."/>
            <person name="Luecker S."/>
            <person name="Lage O.M."/>
            <person name="Pohl T."/>
            <person name="Merkel B.J."/>
            <person name="Hornburger P."/>
            <person name="Mueller R.-W."/>
            <person name="Bruemmer F."/>
            <person name="Labrenz M."/>
            <person name="Spormann A.M."/>
            <person name="Op Den Camp H."/>
            <person name="Overmann J."/>
            <person name="Amann R."/>
            <person name="Jetten M.S.M."/>
            <person name="Mascher T."/>
            <person name="Medema M.H."/>
            <person name="Devos D.P."/>
            <person name="Kaster A.-K."/>
            <person name="Ovreas L."/>
            <person name="Rohde M."/>
            <person name="Galperin M.Y."/>
            <person name="Jogler C."/>
        </authorList>
    </citation>
    <scope>NUCLEOTIDE SEQUENCE [LARGE SCALE GENOMIC DNA]</scope>
    <source>
        <strain evidence="1 2">Pla123a</strain>
    </source>
</reference>
<evidence type="ECO:0000313" key="1">
    <source>
        <dbReference type="EMBL" id="TWT72740.1"/>
    </source>
</evidence>
<keyword evidence="2" id="KW-1185">Reference proteome</keyword>
<dbReference type="AlphaFoldDB" id="A0A5C5YBH9"/>
<dbReference type="Proteomes" id="UP000318478">
    <property type="component" value="Unassembled WGS sequence"/>
</dbReference>
<dbReference type="EMBL" id="SJPO01000011">
    <property type="protein sequence ID" value="TWT72740.1"/>
    <property type="molecule type" value="Genomic_DNA"/>
</dbReference>
<name>A0A5C5YBH9_9BACT</name>
<gene>
    <name evidence="1" type="ORF">Pla123a_40390</name>
</gene>